<dbReference type="SUPFAM" id="SSF52540">
    <property type="entry name" value="P-loop containing nucleoside triphosphate hydrolases"/>
    <property type="match status" value="1"/>
</dbReference>
<keyword evidence="8" id="KW-0472">Membrane</keyword>
<organism evidence="10 11">
    <name type="scientific">Marinobacterium lutimaris</name>
    <dbReference type="NCBI Taxonomy" id="568106"/>
    <lineage>
        <taxon>Bacteria</taxon>
        <taxon>Pseudomonadati</taxon>
        <taxon>Pseudomonadota</taxon>
        <taxon>Gammaproteobacteria</taxon>
        <taxon>Oceanospirillales</taxon>
        <taxon>Oceanospirillaceae</taxon>
        <taxon>Marinobacterium</taxon>
    </lineage>
</organism>
<dbReference type="RefSeq" id="WP_104003520.1">
    <property type="nucleotide sequence ID" value="NZ_FNVQ01000002.1"/>
</dbReference>
<dbReference type="GO" id="GO:0015424">
    <property type="term" value="F:ABC-type amino acid transporter activity"/>
    <property type="evidence" value="ECO:0007669"/>
    <property type="project" value="InterPro"/>
</dbReference>
<evidence type="ECO:0000256" key="2">
    <source>
        <dbReference type="ARBA" id="ARBA00005417"/>
    </source>
</evidence>
<evidence type="ECO:0000256" key="4">
    <source>
        <dbReference type="ARBA" id="ARBA00022475"/>
    </source>
</evidence>
<comment type="subcellular location">
    <subcellularLocation>
        <location evidence="1">Cell inner membrane</location>
        <topology evidence="1">Peripheral membrane protein</topology>
    </subcellularLocation>
</comment>
<dbReference type="GO" id="GO:0005524">
    <property type="term" value="F:ATP binding"/>
    <property type="evidence" value="ECO:0007669"/>
    <property type="project" value="UniProtKB-KW"/>
</dbReference>
<accession>A0A1H6B6W2</accession>
<keyword evidence="5" id="KW-0547">Nucleotide-binding</keyword>
<dbReference type="InterPro" id="IPR003439">
    <property type="entry name" value="ABC_transporter-like_ATP-bd"/>
</dbReference>
<keyword evidence="11" id="KW-1185">Reference proteome</keyword>
<dbReference type="AlphaFoldDB" id="A0A1H6B6W2"/>
<dbReference type="Pfam" id="PF00005">
    <property type="entry name" value="ABC_tran"/>
    <property type="match status" value="1"/>
</dbReference>
<evidence type="ECO:0000313" key="11">
    <source>
        <dbReference type="Proteomes" id="UP000236745"/>
    </source>
</evidence>
<comment type="similarity">
    <text evidence="2">Belongs to the ABC transporter superfamily.</text>
</comment>
<dbReference type="PANTHER" id="PTHR43166:SF9">
    <property type="entry name" value="GLUTAMATE_ASPARTATE IMPORT ATP-BINDING PROTEIN GLTL"/>
    <property type="match status" value="1"/>
</dbReference>
<dbReference type="PIRSF" id="PIRSF039085">
    <property type="entry name" value="ABC_ATPase_HisP"/>
    <property type="match status" value="1"/>
</dbReference>
<evidence type="ECO:0000256" key="6">
    <source>
        <dbReference type="ARBA" id="ARBA00022840"/>
    </source>
</evidence>
<dbReference type="InterPro" id="IPR050086">
    <property type="entry name" value="MetN_ABC_transporter-like"/>
</dbReference>
<evidence type="ECO:0000256" key="5">
    <source>
        <dbReference type="ARBA" id="ARBA00022741"/>
    </source>
</evidence>
<dbReference type="FunFam" id="3.40.50.300:FF:000020">
    <property type="entry name" value="Amino acid ABC transporter ATP-binding component"/>
    <property type="match status" value="1"/>
</dbReference>
<dbReference type="GO" id="GO:0016887">
    <property type="term" value="F:ATP hydrolysis activity"/>
    <property type="evidence" value="ECO:0007669"/>
    <property type="project" value="InterPro"/>
</dbReference>
<dbReference type="PROSITE" id="PS50893">
    <property type="entry name" value="ABC_TRANSPORTER_2"/>
    <property type="match status" value="1"/>
</dbReference>
<dbReference type="SMART" id="SM00382">
    <property type="entry name" value="AAA"/>
    <property type="match status" value="1"/>
</dbReference>
<evidence type="ECO:0000256" key="1">
    <source>
        <dbReference type="ARBA" id="ARBA00004417"/>
    </source>
</evidence>
<keyword evidence="4" id="KW-1003">Cell membrane</keyword>
<keyword evidence="6 10" id="KW-0067">ATP-binding</keyword>
<dbReference type="PROSITE" id="PS00211">
    <property type="entry name" value="ABC_TRANSPORTER_1"/>
    <property type="match status" value="1"/>
</dbReference>
<evidence type="ECO:0000256" key="8">
    <source>
        <dbReference type="ARBA" id="ARBA00023136"/>
    </source>
</evidence>
<reference evidence="10 11" key="1">
    <citation type="submission" date="2016-10" db="EMBL/GenBank/DDBJ databases">
        <authorList>
            <person name="de Groot N.N."/>
        </authorList>
    </citation>
    <scope>NUCLEOTIDE SEQUENCE [LARGE SCALE GENOMIC DNA]</scope>
    <source>
        <strain evidence="10 11">DSM 22012</strain>
    </source>
</reference>
<dbReference type="InterPro" id="IPR017871">
    <property type="entry name" value="ABC_transporter-like_CS"/>
</dbReference>
<feature type="domain" description="ABC transporter" evidence="9">
    <location>
        <begin position="10"/>
        <end position="255"/>
    </location>
</feature>
<evidence type="ECO:0000256" key="3">
    <source>
        <dbReference type="ARBA" id="ARBA00022448"/>
    </source>
</evidence>
<gene>
    <name evidence="10" type="ORF">SAMN05444390_102430</name>
</gene>
<evidence type="ECO:0000256" key="7">
    <source>
        <dbReference type="ARBA" id="ARBA00022970"/>
    </source>
</evidence>
<dbReference type="InterPro" id="IPR027417">
    <property type="entry name" value="P-loop_NTPase"/>
</dbReference>
<keyword evidence="7" id="KW-0029">Amino-acid transport</keyword>
<dbReference type="GO" id="GO:0005886">
    <property type="term" value="C:plasma membrane"/>
    <property type="evidence" value="ECO:0007669"/>
    <property type="project" value="UniProtKB-SubCell"/>
</dbReference>
<dbReference type="Gene3D" id="3.40.50.300">
    <property type="entry name" value="P-loop containing nucleotide triphosphate hydrolases"/>
    <property type="match status" value="1"/>
</dbReference>
<protein>
    <submittedName>
        <fullName evidence="10">Amino acid ABC transporter ATP-binding protein, PAAT family</fullName>
    </submittedName>
</protein>
<keyword evidence="3" id="KW-0813">Transport</keyword>
<sequence>MSNVKQKPVIRMIDVKKRFGDNEVLKGIDLDVYQSEVVCIIGGSGSGKSTMLRCIDFLETYEGGEITVEGKMIGYGSDNAGNLKPLPKHQVQKDLRNVGMVFQQFNLWPHKSVLENVMAPLMLVAGFSRAEAKEKALAALTKVDMAHKADVFPGTLSGGQQQRVAIARALAKEPRILLFDEPTSALDPELVGEVLKVMRQLAEEGMTMVIVTHEMGFAAQVSDKVIFLADGRIEEQGPPSELFANPTSPRLKAFLATWSERNGTL</sequence>
<dbReference type="CDD" id="cd03262">
    <property type="entry name" value="ABC_HisP_GlnQ"/>
    <property type="match status" value="1"/>
</dbReference>
<evidence type="ECO:0000259" key="9">
    <source>
        <dbReference type="PROSITE" id="PS50893"/>
    </source>
</evidence>
<dbReference type="Proteomes" id="UP000236745">
    <property type="component" value="Unassembled WGS sequence"/>
</dbReference>
<dbReference type="InterPro" id="IPR030679">
    <property type="entry name" value="ABC_ATPase_HisP-typ"/>
</dbReference>
<dbReference type="InterPro" id="IPR003593">
    <property type="entry name" value="AAA+_ATPase"/>
</dbReference>
<dbReference type="EMBL" id="FNVQ01000002">
    <property type="protein sequence ID" value="SEG56264.1"/>
    <property type="molecule type" value="Genomic_DNA"/>
</dbReference>
<proteinExistence type="inferred from homology"/>
<name>A0A1H6B6W2_9GAMM</name>
<dbReference type="PANTHER" id="PTHR43166">
    <property type="entry name" value="AMINO ACID IMPORT ATP-BINDING PROTEIN"/>
    <property type="match status" value="1"/>
</dbReference>
<evidence type="ECO:0000313" key="10">
    <source>
        <dbReference type="EMBL" id="SEG56264.1"/>
    </source>
</evidence>